<evidence type="ECO:0000313" key="1">
    <source>
        <dbReference type="EMBL" id="EGS18969.1"/>
    </source>
</evidence>
<accession>G0SC43</accession>
<dbReference type="GeneID" id="18259624"/>
<dbReference type="RefSeq" id="XP_006695914.1">
    <property type="nucleotide sequence ID" value="XM_006695851.1"/>
</dbReference>
<name>G0SC43_CHATD</name>
<reference evidence="1 2" key="1">
    <citation type="journal article" date="2011" name="Cell">
        <title>Insight into structure and assembly of the nuclear pore complex by utilizing the genome of a eukaryotic thermophile.</title>
        <authorList>
            <person name="Amlacher S."/>
            <person name="Sarges P."/>
            <person name="Flemming D."/>
            <person name="van Noort V."/>
            <person name="Kunze R."/>
            <person name="Devos D.P."/>
            <person name="Arumugam M."/>
            <person name="Bork P."/>
            <person name="Hurt E."/>
        </authorList>
    </citation>
    <scope>NUCLEOTIDE SEQUENCE [LARGE SCALE GENOMIC DNA]</scope>
    <source>
        <strain evidence="2">DSM 1495 / CBS 144.50 / IMI 039719</strain>
    </source>
</reference>
<dbReference type="AlphaFoldDB" id="G0SC43"/>
<protein>
    <submittedName>
        <fullName evidence="1">Uncharacterized protein</fullName>
    </submittedName>
</protein>
<dbReference type="eggNOG" id="ENOG502STPC">
    <property type="taxonomic scope" value="Eukaryota"/>
</dbReference>
<dbReference type="STRING" id="759272.G0SC43"/>
<dbReference type="KEGG" id="cthr:CTHT_0055860"/>
<gene>
    <name evidence="1" type="ORF">CTHT_0055860</name>
</gene>
<evidence type="ECO:0000313" key="2">
    <source>
        <dbReference type="Proteomes" id="UP000008066"/>
    </source>
</evidence>
<dbReference type="Proteomes" id="UP000008066">
    <property type="component" value="Unassembled WGS sequence"/>
</dbReference>
<organism evidence="2">
    <name type="scientific">Chaetomium thermophilum (strain DSM 1495 / CBS 144.50 / IMI 039719)</name>
    <name type="common">Thermochaetoides thermophila</name>
    <dbReference type="NCBI Taxonomy" id="759272"/>
    <lineage>
        <taxon>Eukaryota</taxon>
        <taxon>Fungi</taxon>
        <taxon>Dikarya</taxon>
        <taxon>Ascomycota</taxon>
        <taxon>Pezizomycotina</taxon>
        <taxon>Sordariomycetes</taxon>
        <taxon>Sordariomycetidae</taxon>
        <taxon>Sordariales</taxon>
        <taxon>Chaetomiaceae</taxon>
        <taxon>Thermochaetoides</taxon>
    </lineage>
</organism>
<dbReference type="PANTHER" id="PTHR40636:SF1">
    <property type="entry name" value="CSBD-LIKE DOMAIN-CONTAINING PROTEIN"/>
    <property type="match status" value="1"/>
</dbReference>
<dbReference type="PANTHER" id="PTHR40636">
    <property type="entry name" value="CSBD-LIKE DOMAIN-CONTAINING PROTEIN"/>
    <property type="match status" value="1"/>
</dbReference>
<keyword evidence="2" id="KW-1185">Reference proteome</keyword>
<dbReference type="EMBL" id="GL988045">
    <property type="protein sequence ID" value="EGS18969.1"/>
    <property type="molecule type" value="Genomic_DNA"/>
</dbReference>
<dbReference type="OMA" id="DAGQWKK"/>
<dbReference type="HOGENOM" id="CLU_167691_0_0_1"/>
<sequence>MSDPTKKSPSDTGITGAGKAVTSTLGNTVGGLADTVGGVLGATARGVGETVTGATGGLGKPLGEALGKAGSGVEGGVANVAQGVRDAGEWKMNSEAKK</sequence>
<dbReference type="OrthoDB" id="2565331at2759"/>
<proteinExistence type="predicted"/>